<evidence type="ECO:0000313" key="9">
    <source>
        <dbReference type="EMBL" id="MBP1988481.1"/>
    </source>
</evidence>
<keyword evidence="4 7" id="KW-0812">Transmembrane</keyword>
<dbReference type="SUPFAM" id="SSF161098">
    <property type="entry name" value="MetI-like"/>
    <property type="match status" value="1"/>
</dbReference>
<evidence type="ECO:0000256" key="1">
    <source>
        <dbReference type="ARBA" id="ARBA00004651"/>
    </source>
</evidence>
<keyword evidence="2 7" id="KW-0813">Transport</keyword>
<dbReference type="PROSITE" id="PS50928">
    <property type="entry name" value="ABC_TM1"/>
    <property type="match status" value="1"/>
</dbReference>
<keyword evidence="10" id="KW-1185">Reference proteome</keyword>
<protein>
    <submittedName>
        <fullName evidence="9">Multiple sugar transport system permease protein</fullName>
    </submittedName>
</protein>
<feature type="transmembrane region" description="Helical" evidence="7">
    <location>
        <begin position="31"/>
        <end position="56"/>
    </location>
</feature>
<evidence type="ECO:0000256" key="4">
    <source>
        <dbReference type="ARBA" id="ARBA00022692"/>
    </source>
</evidence>
<proteinExistence type="inferred from homology"/>
<evidence type="ECO:0000256" key="3">
    <source>
        <dbReference type="ARBA" id="ARBA00022475"/>
    </source>
</evidence>
<dbReference type="PANTHER" id="PTHR43744:SF6">
    <property type="entry name" value="ABC TRANSPORTER PERMEASE PROTEIN YESQ-RELATED"/>
    <property type="match status" value="1"/>
</dbReference>
<keyword evidence="3" id="KW-1003">Cell membrane</keyword>
<comment type="caution">
    <text evidence="9">The sequence shown here is derived from an EMBL/GenBank/DDBJ whole genome shotgun (WGS) entry which is preliminary data.</text>
</comment>
<evidence type="ECO:0000256" key="5">
    <source>
        <dbReference type="ARBA" id="ARBA00022989"/>
    </source>
</evidence>
<dbReference type="Pfam" id="PF00528">
    <property type="entry name" value="BPD_transp_1"/>
    <property type="match status" value="1"/>
</dbReference>
<dbReference type="EMBL" id="JAGGLB010000001">
    <property type="protein sequence ID" value="MBP1988481.1"/>
    <property type="molecule type" value="Genomic_DNA"/>
</dbReference>
<comment type="subcellular location">
    <subcellularLocation>
        <location evidence="1 7">Cell membrane</location>
        <topology evidence="1 7">Multi-pass membrane protein</topology>
    </subcellularLocation>
</comment>
<feature type="transmembrane region" description="Helical" evidence="7">
    <location>
        <begin position="102"/>
        <end position="122"/>
    </location>
</feature>
<organism evidence="9 10">
    <name type="scientific">Paenibacillus eucommiae</name>
    <dbReference type="NCBI Taxonomy" id="1355755"/>
    <lineage>
        <taxon>Bacteria</taxon>
        <taxon>Bacillati</taxon>
        <taxon>Bacillota</taxon>
        <taxon>Bacilli</taxon>
        <taxon>Bacillales</taxon>
        <taxon>Paenibacillaceae</taxon>
        <taxon>Paenibacillus</taxon>
    </lineage>
</organism>
<sequence>MAETGRNGAVRRAGFHKNMALNRYMRQGKRVLLKVLIYAALFELSFLFLLPLIYILSNSAKSIEDYLDATVMLIPNAVHWLNYQEAVKVLQYWPSLKNTLEIVIPSSIGQLLSCALTGYGFARYHFPGKGMLYVILLIGLIVPPQTIIISLYSLFHQLGWLNSNLPFTVPAFFAQGLRGSLFILIFLQFFRTLPREMEEAARVDGAGSFRVFFQIMLPLVKPAIVLVGVFSFIWHWNDSFEPSIYFSSMESTTIATVLNALIYANSNINGIIPSDYVNEPILFACCLLLVFPLFVLYIFAQRFLTEGVERTGLVE</sequence>
<evidence type="ECO:0000259" key="8">
    <source>
        <dbReference type="PROSITE" id="PS50928"/>
    </source>
</evidence>
<dbReference type="RefSeq" id="WP_209968421.1">
    <property type="nucleotide sequence ID" value="NZ_JAGGLB010000001.1"/>
</dbReference>
<feature type="transmembrane region" description="Helical" evidence="7">
    <location>
        <begin position="167"/>
        <end position="190"/>
    </location>
</feature>
<keyword evidence="6 7" id="KW-0472">Membrane</keyword>
<dbReference type="Proteomes" id="UP001519287">
    <property type="component" value="Unassembled WGS sequence"/>
</dbReference>
<dbReference type="InterPro" id="IPR035906">
    <property type="entry name" value="MetI-like_sf"/>
</dbReference>
<comment type="similarity">
    <text evidence="7">Belongs to the binding-protein-dependent transport system permease family.</text>
</comment>
<feature type="domain" description="ABC transmembrane type-1" evidence="8">
    <location>
        <begin position="96"/>
        <end position="300"/>
    </location>
</feature>
<reference evidence="9 10" key="1">
    <citation type="submission" date="2021-03" db="EMBL/GenBank/DDBJ databases">
        <title>Genomic Encyclopedia of Type Strains, Phase IV (KMG-IV): sequencing the most valuable type-strain genomes for metagenomic binning, comparative biology and taxonomic classification.</title>
        <authorList>
            <person name="Goeker M."/>
        </authorList>
    </citation>
    <scope>NUCLEOTIDE SEQUENCE [LARGE SCALE GENOMIC DNA]</scope>
    <source>
        <strain evidence="9 10">DSM 26048</strain>
    </source>
</reference>
<feature type="transmembrane region" description="Helical" evidence="7">
    <location>
        <begin position="281"/>
        <end position="300"/>
    </location>
</feature>
<feature type="transmembrane region" description="Helical" evidence="7">
    <location>
        <begin position="134"/>
        <end position="155"/>
    </location>
</feature>
<dbReference type="CDD" id="cd06261">
    <property type="entry name" value="TM_PBP2"/>
    <property type="match status" value="1"/>
</dbReference>
<keyword evidence="9" id="KW-0762">Sugar transport</keyword>
<accession>A0ABS4INJ1</accession>
<name>A0ABS4INJ1_9BACL</name>
<gene>
    <name evidence="9" type="ORF">J2Z66_000076</name>
</gene>
<keyword evidence="5 7" id="KW-1133">Transmembrane helix</keyword>
<evidence type="ECO:0000256" key="2">
    <source>
        <dbReference type="ARBA" id="ARBA00022448"/>
    </source>
</evidence>
<dbReference type="InterPro" id="IPR000515">
    <property type="entry name" value="MetI-like"/>
</dbReference>
<evidence type="ECO:0000256" key="6">
    <source>
        <dbReference type="ARBA" id="ARBA00023136"/>
    </source>
</evidence>
<evidence type="ECO:0000256" key="7">
    <source>
        <dbReference type="RuleBase" id="RU363032"/>
    </source>
</evidence>
<evidence type="ECO:0000313" key="10">
    <source>
        <dbReference type="Proteomes" id="UP001519287"/>
    </source>
</evidence>
<dbReference type="Gene3D" id="1.10.3720.10">
    <property type="entry name" value="MetI-like"/>
    <property type="match status" value="1"/>
</dbReference>
<feature type="transmembrane region" description="Helical" evidence="7">
    <location>
        <begin position="211"/>
        <end position="236"/>
    </location>
</feature>
<dbReference type="PANTHER" id="PTHR43744">
    <property type="entry name" value="ABC TRANSPORTER PERMEASE PROTEIN MG189-RELATED-RELATED"/>
    <property type="match status" value="1"/>
</dbReference>